<dbReference type="RefSeq" id="WP_218106826.1">
    <property type="nucleotide sequence ID" value="NZ_FMHW01000003.1"/>
</dbReference>
<protein>
    <submittedName>
        <fullName evidence="1">Uncharacterized protein</fullName>
    </submittedName>
</protein>
<dbReference type="Proteomes" id="UP000198959">
    <property type="component" value="Unassembled WGS sequence"/>
</dbReference>
<sequence>MADILKNVRFFAGAADMTGQANKVEISPEAEEKDVTTFGSYDPATDRVWKQVVAGLKSSKGNASGFWQAGDPGLVDDAAWAALGGMSAWTICPRGAAVGDPAYVTRALQGSYQLLGAPGDIAPWSAAWSSSYPVGRGVVLHPPGTARTATGNGAAVQLPALPAGGELVATLHVLSIAGTATPSVTVTIQSDDAAGMATPTDRLTFTAATVAGGQTLRLAGPITDTYYRATWTVSGTTPSFLFVVALGLA</sequence>
<evidence type="ECO:0000313" key="1">
    <source>
        <dbReference type="EMBL" id="SCL43159.1"/>
    </source>
</evidence>
<proteinExistence type="predicted"/>
<accession>A0A1C6TN25</accession>
<keyword evidence="2" id="KW-1185">Reference proteome</keyword>
<dbReference type="STRING" id="145854.GA0074692_6740"/>
<evidence type="ECO:0000313" key="2">
    <source>
        <dbReference type="Proteomes" id="UP000198959"/>
    </source>
</evidence>
<gene>
    <name evidence="1" type="ORF">GA0074692_6740</name>
</gene>
<dbReference type="EMBL" id="FMHW01000003">
    <property type="protein sequence ID" value="SCL43159.1"/>
    <property type="molecule type" value="Genomic_DNA"/>
</dbReference>
<organism evidence="1 2">
    <name type="scientific">Micromonospora pallida</name>
    <dbReference type="NCBI Taxonomy" id="145854"/>
    <lineage>
        <taxon>Bacteria</taxon>
        <taxon>Bacillati</taxon>
        <taxon>Actinomycetota</taxon>
        <taxon>Actinomycetes</taxon>
        <taxon>Micromonosporales</taxon>
        <taxon>Micromonosporaceae</taxon>
        <taxon>Micromonospora</taxon>
    </lineage>
</organism>
<name>A0A1C6TN25_9ACTN</name>
<reference evidence="2" key="1">
    <citation type="submission" date="2016-06" db="EMBL/GenBank/DDBJ databases">
        <authorList>
            <person name="Varghese N."/>
            <person name="Submissions Spin"/>
        </authorList>
    </citation>
    <scope>NUCLEOTIDE SEQUENCE [LARGE SCALE GENOMIC DNA]</scope>
    <source>
        <strain evidence="2">DSM 43817</strain>
    </source>
</reference>
<dbReference type="AlphaFoldDB" id="A0A1C6TN25"/>